<dbReference type="Proteomes" id="UP000813461">
    <property type="component" value="Unassembled WGS sequence"/>
</dbReference>
<accession>A0A8K0QTZ6</accession>
<dbReference type="SUPFAM" id="SSF53474">
    <property type="entry name" value="alpha/beta-Hydrolases"/>
    <property type="match status" value="1"/>
</dbReference>
<evidence type="ECO:0000256" key="4">
    <source>
        <dbReference type="RuleBase" id="RU361235"/>
    </source>
</evidence>
<dbReference type="EMBL" id="JAGMVJ010000023">
    <property type="protein sequence ID" value="KAH7072371.1"/>
    <property type="molecule type" value="Genomic_DNA"/>
</dbReference>
<dbReference type="Pfam" id="PF00135">
    <property type="entry name" value="COesterase"/>
    <property type="match status" value="1"/>
</dbReference>
<organism evidence="6 7">
    <name type="scientific">Paraphoma chrysanthemicola</name>
    <dbReference type="NCBI Taxonomy" id="798071"/>
    <lineage>
        <taxon>Eukaryota</taxon>
        <taxon>Fungi</taxon>
        <taxon>Dikarya</taxon>
        <taxon>Ascomycota</taxon>
        <taxon>Pezizomycotina</taxon>
        <taxon>Dothideomycetes</taxon>
        <taxon>Pleosporomycetidae</taxon>
        <taxon>Pleosporales</taxon>
        <taxon>Pleosporineae</taxon>
        <taxon>Phaeosphaeriaceae</taxon>
        <taxon>Paraphoma</taxon>
    </lineage>
</organism>
<evidence type="ECO:0000313" key="6">
    <source>
        <dbReference type="EMBL" id="KAH7072371.1"/>
    </source>
</evidence>
<keyword evidence="2 4" id="KW-0378">Hydrolase</keyword>
<gene>
    <name evidence="6" type="ORF">FB567DRAFT_454545</name>
</gene>
<dbReference type="InterPro" id="IPR029058">
    <property type="entry name" value="AB_hydrolase_fold"/>
</dbReference>
<dbReference type="PROSITE" id="PS00941">
    <property type="entry name" value="CARBOXYLESTERASE_B_2"/>
    <property type="match status" value="1"/>
</dbReference>
<dbReference type="PANTHER" id="PTHR43918">
    <property type="entry name" value="ACETYLCHOLINESTERASE"/>
    <property type="match status" value="1"/>
</dbReference>
<protein>
    <recommendedName>
        <fullName evidence="4">Carboxylic ester hydrolase</fullName>
        <ecNumber evidence="4">3.1.1.-</ecNumber>
    </recommendedName>
</protein>
<dbReference type="InterPro" id="IPR019819">
    <property type="entry name" value="Carboxylesterase_B_CS"/>
</dbReference>
<feature type="chain" id="PRO_5035490122" description="Carboxylic ester hydrolase" evidence="4">
    <location>
        <begin position="23"/>
        <end position="674"/>
    </location>
</feature>
<evidence type="ECO:0000313" key="7">
    <source>
        <dbReference type="Proteomes" id="UP000813461"/>
    </source>
</evidence>
<feature type="signal peptide" evidence="4">
    <location>
        <begin position="1"/>
        <end position="22"/>
    </location>
</feature>
<evidence type="ECO:0000259" key="5">
    <source>
        <dbReference type="Pfam" id="PF00135"/>
    </source>
</evidence>
<dbReference type="InterPro" id="IPR002018">
    <property type="entry name" value="CarbesteraseB"/>
</dbReference>
<keyword evidence="3" id="KW-1015">Disulfide bond</keyword>
<feature type="domain" description="Carboxylesterase type B" evidence="5">
    <location>
        <begin position="146"/>
        <end position="635"/>
    </location>
</feature>
<keyword evidence="7" id="KW-1185">Reference proteome</keyword>
<dbReference type="EC" id="3.1.1.-" evidence="4"/>
<dbReference type="InterPro" id="IPR016187">
    <property type="entry name" value="CTDL_fold"/>
</dbReference>
<dbReference type="SUPFAM" id="SSF56436">
    <property type="entry name" value="C-type lectin-like"/>
    <property type="match status" value="1"/>
</dbReference>
<reference evidence="6" key="1">
    <citation type="journal article" date="2021" name="Nat. Commun.">
        <title>Genetic determinants of endophytism in the Arabidopsis root mycobiome.</title>
        <authorList>
            <person name="Mesny F."/>
            <person name="Miyauchi S."/>
            <person name="Thiergart T."/>
            <person name="Pickel B."/>
            <person name="Atanasova L."/>
            <person name="Karlsson M."/>
            <person name="Huettel B."/>
            <person name="Barry K.W."/>
            <person name="Haridas S."/>
            <person name="Chen C."/>
            <person name="Bauer D."/>
            <person name="Andreopoulos W."/>
            <person name="Pangilinan J."/>
            <person name="LaButti K."/>
            <person name="Riley R."/>
            <person name="Lipzen A."/>
            <person name="Clum A."/>
            <person name="Drula E."/>
            <person name="Henrissat B."/>
            <person name="Kohler A."/>
            <person name="Grigoriev I.V."/>
            <person name="Martin F.M."/>
            <person name="Hacquard S."/>
        </authorList>
    </citation>
    <scope>NUCLEOTIDE SEQUENCE</scope>
    <source>
        <strain evidence="6">MPI-SDFR-AT-0120</strain>
    </source>
</reference>
<comment type="caution">
    <text evidence="6">The sequence shown here is derived from an EMBL/GenBank/DDBJ whole genome shotgun (WGS) entry which is preliminary data.</text>
</comment>
<dbReference type="PANTHER" id="PTHR43918:SF4">
    <property type="entry name" value="CARBOXYLIC ESTER HYDROLASE"/>
    <property type="match status" value="1"/>
</dbReference>
<dbReference type="InterPro" id="IPR019826">
    <property type="entry name" value="Carboxylesterase_B_AS"/>
</dbReference>
<keyword evidence="4" id="KW-0732">Signal</keyword>
<dbReference type="OrthoDB" id="408631at2759"/>
<comment type="similarity">
    <text evidence="1 4">Belongs to the type-B carboxylesterase/lipase family.</text>
</comment>
<dbReference type="InterPro" id="IPR000997">
    <property type="entry name" value="Cholinesterase"/>
</dbReference>
<dbReference type="PROSITE" id="PS00122">
    <property type="entry name" value="CARBOXYLESTERASE_B_1"/>
    <property type="match status" value="1"/>
</dbReference>
<dbReference type="Gene3D" id="3.40.50.1820">
    <property type="entry name" value="alpha/beta hydrolase"/>
    <property type="match status" value="1"/>
</dbReference>
<evidence type="ECO:0000256" key="1">
    <source>
        <dbReference type="ARBA" id="ARBA00005964"/>
    </source>
</evidence>
<evidence type="ECO:0000256" key="3">
    <source>
        <dbReference type="ARBA" id="ARBA00023157"/>
    </source>
</evidence>
<dbReference type="GO" id="GO:0004104">
    <property type="term" value="F:cholinesterase activity"/>
    <property type="evidence" value="ECO:0007669"/>
    <property type="project" value="InterPro"/>
</dbReference>
<sequence>MPSIIGFAALSLCLSSFTAASAASPHSLGSDLSITTHYDLYGNATTRKAAVVAISTPYKYSAASSRCAALGTVLWNPDKYDQAWDFLKYLDGGKRTDEVGVYWIKGNATHHCRAMTTRGQYKSPHCSTELPSLCSNTATDTVRQVSVTTNNATIIGYRDKQAFRFLGLKYASIPARFEHSTYFPPAPNTTALQYGPTCIQSGCTACSEDCLTLNIWTPYLPMSRKSKPGKKKAVMVWIHGGGFASGTGSDPTFDGSALASRGDVVAVTINYRLSTLGFFALENTTLTGNYGLQDQNTALDWLRVHVEDFGGDKDRITIFGQSAGSASVRALLASPLSQKKISGAIMMSTPQGAGYANTFAQYLTIPEATARTNAILNETGCVSESGDLVACLRAVDALSLVGPGRTIATFPVVDGTFLPTSSLPLGPSAPKLDISVLNGIMRDDGSPFTSYPTSSNLTAVLSSQGYPASAILNSSAFPIPPNPNTTLSIFNLTSRIATDAMFGCLGQSTAYTAAKNGIFDKVYAYEFDRAWQIAEWSPNPPACEAPVTPAHPLGDPTAPFYKCHSGELYSVFGTAVRQGRTPRDQDDVPFEQYIVDTWAAFARTGNPVPEKSFLAARGFTNTSRLVEAAGVWEEVGKGEKPVRVLDVRSRNEGWREVEQCDVLGMGLGYYDGDR</sequence>
<dbReference type="AlphaFoldDB" id="A0A8K0QTZ6"/>
<dbReference type="InterPro" id="IPR050654">
    <property type="entry name" value="AChE-related_enzymes"/>
</dbReference>
<dbReference type="PRINTS" id="PR00878">
    <property type="entry name" value="CHOLNESTRASE"/>
</dbReference>
<name>A0A8K0QTZ6_9PLEO</name>
<proteinExistence type="inferred from homology"/>
<evidence type="ECO:0000256" key="2">
    <source>
        <dbReference type="ARBA" id="ARBA00022801"/>
    </source>
</evidence>